<accession>A0A2T2NK26</accession>
<protein>
    <submittedName>
        <fullName evidence="2">Uncharacterized protein</fullName>
    </submittedName>
</protein>
<name>A0A2T2NK26_CORCC</name>
<dbReference type="AlphaFoldDB" id="A0A2T2NK26"/>
<proteinExistence type="predicted"/>
<feature type="compositionally biased region" description="Basic and acidic residues" evidence="1">
    <location>
        <begin position="74"/>
        <end position="99"/>
    </location>
</feature>
<feature type="region of interest" description="Disordered" evidence="1">
    <location>
        <begin position="62"/>
        <end position="123"/>
    </location>
</feature>
<reference evidence="2 3" key="1">
    <citation type="journal article" date="2018" name="Front. Microbiol.">
        <title>Genome-Wide Analysis of Corynespora cassiicola Leaf Fall Disease Putative Effectors.</title>
        <authorList>
            <person name="Lopez D."/>
            <person name="Ribeiro S."/>
            <person name="Label P."/>
            <person name="Fumanal B."/>
            <person name="Venisse J.S."/>
            <person name="Kohler A."/>
            <person name="de Oliveira R.R."/>
            <person name="Labutti K."/>
            <person name="Lipzen A."/>
            <person name="Lail K."/>
            <person name="Bauer D."/>
            <person name="Ohm R.A."/>
            <person name="Barry K.W."/>
            <person name="Spatafora J."/>
            <person name="Grigoriev I.V."/>
            <person name="Martin F.M."/>
            <person name="Pujade-Renaud V."/>
        </authorList>
    </citation>
    <scope>NUCLEOTIDE SEQUENCE [LARGE SCALE GENOMIC DNA]</scope>
    <source>
        <strain evidence="2 3">Philippines</strain>
    </source>
</reference>
<organism evidence="2 3">
    <name type="scientific">Corynespora cassiicola Philippines</name>
    <dbReference type="NCBI Taxonomy" id="1448308"/>
    <lineage>
        <taxon>Eukaryota</taxon>
        <taxon>Fungi</taxon>
        <taxon>Dikarya</taxon>
        <taxon>Ascomycota</taxon>
        <taxon>Pezizomycotina</taxon>
        <taxon>Dothideomycetes</taxon>
        <taxon>Pleosporomycetidae</taxon>
        <taxon>Pleosporales</taxon>
        <taxon>Corynesporascaceae</taxon>
        <taxon>Corynespora</taxon>
    </lineage>
</organism>
<dbReference type="Proteomes" id="UP000240883">
    <property type="component" value="Unassembled WGS sequence"/>
</dbReference>
<sequence>MWLRGRGRRSWGWGVRRVYVCVCQGGRLVKHAARWVVEGEAEPGYREGGTRGTALVRGGRKVVFGARPPPPPSRYHDRDAEDVPDDMRNARRHVAEPRPRGVFQDRAAKEQDGQALEREQNGRQRRRHCDFSTSFLWISLKVSENYVACLARIAWPRGPAVIYLPTLGTVHACVRACGYMYVGGGGVVCWLARRRDGTGRESEVSVEARGSHFGFSNGVCFPCSARFGAVLGERVCICKKKKKKGLVHIYKYLVVILISAPLPH</sequence>
<gene>
    <name evidence="2" type="ORF">BS50DRAFT_397687</name>
</gene>
<feature type="compositionally biased region" description="Basic and acidic residues" evidence="1">
    <location>
        <begin position="106"/>
        <end position="122"/>
    </location>
</feature>
<evidence type="ECO:0000313" key="3">
    <source>
        <dbReference type="Proteomes" id="UP000240883"/>
    </source>
</evidence>
<keyword evidence="3" id="KW-1185">Reference proteome</keyword>
<dbReference type="EMBL" id="KZ678136">
    <property type="protein sequence ID" value="PSN65793.1"/>
    <property type="molecule type" value="Genomic_DNA"/>
</dbReference>
<evidence type="ECO:0000313" key="2">
    <source>
        <dbReference type="EMBL" id="PSN65793.1"/>
    </source>
</evidence>
<evidence type="ECO:0000256" key="1">
    <source>
        <dbReference type="SAM" id="MobiDB-lite"/>
    </source>
</evidence>